<feature type="domain" description="C-type lectin" evidence="4">
    <location>
        <begin position="32"/>
        <end position="130"/>
    </location>
</feature>
<protein>
    <submittedName>
        <fullName evidence="7">IgGFc-binding protein-like</fullName>
    </submittedName>
</protein>
<dbReference type="InterPro" id="IPR001846">
    <property type="entry name" value="VWF_type-D"/>
</dbReference>
<dbReference type="SMART" id="SM00216">
    <property type="entry name" value="VWD"/>
    <property type="match status" value="1"/>
</dbReference>
<dbReference type="PROSITE" id="PS50041">
    <property type="entry name" value="C_TYPE_LECTIN_2"/>
    <property type="match status" value="1"/>
</dbReference>
<feature type="signal peptide" evidence="3">
    <location>
        <begin position="1"/>
        <end position="17"/>
    </location>
</feature>
<dbReference type="InterPro" id="IPR016186">
    <property type="entry name" value="C-type_lectin-like/link_sf"/>
</dbReference>
<dbReference type="Pfam" id="PF00094">
    <property type="entry name" value="VWD"/>
    <property type="match status" value="1"/>
</dbReference>
<dbReference type="RefSeq" id="XP_002733534.1">
    <property type="nucleotide sequence ID" value="XM_002733488.2"/>
</dbReference>
<evidence type="ECO:0000259" key="5">
    <source>
        <dbReference type="PROSITE" id="PS51233"/>
    </source>
</evidence>
<dbReference type="Proteomes" id="UP000694865">
    <property type="component" value="Unplaced"/>
</dbReference>
<keyword evidence="2" id="KW-0325">Glycoprotein</keyword>
<dbReference type="InterPro" id="IPR018378">
    <property type="entry name" value="C-type_lectin_CS"/>
</dbReference>
<gene>
    <name evidence="7" type="primary">LOC100376920</name>
</gene>
<dbReference type="InterPro" id="IPR016187">
    <property type="entry name" value="CTDL_fold"/>
</dbReference>
<dbReference type="PROSITE" id="PS51233">
    <property type="entry name" value="VWFD"/>
    <property type="match status" value="1"/>
</dbReference>
<keyword evidence="1" id="KW-1015">Disulfide bond</keyword>
<keyword evidence="3" id="KW-0732">Signal</keyword>
<dbReference type="SMART" id="SM00034">
    <property type="entry name" value="CLECT"/>
    <property type="match status" value="1"/>
</dbReference>
<accession>A0ABM0GN14</accession>
<dbReference type="CDD" id="cd00037">
    <property type="entry name" value="CLECT"/>
    <property type="match status" value="1"/>
</dbReference>
<dbReference type="SUPFAM" id="SSF56436">
    <property type="entry name" value="C-type lectin-like"/>
    <property type="match status" value="1"/>
</dbReference>
<dbReference type="Pfam" id="PF00059">
    <property type="entry name" value="Lectin_C"/>
    <property type="match status" value="1"/>
</dbReference>
<proteinExistence type="predicted"/>
<keyword evidence="6" id="KW-1185">Reference proteome</keyword>
<evidence type="ECO:0000259" key="4">
    <source>
        <dbReference type="PROSITE" id="PS50041"/>
    </source>
</evidence>
<dbReference type="InterPro" id="IPR001304">
    <property type="entry name" value="C-type_lectin-like"/>
</dbReference>
<evidence type="ECO:0000313" key="6">
    <source>
        <dbReference type="Proteomes" id="UP000694865"/>
    </source>
</evidence>
<reference evidence="7" key="1">
    <citation type="submission" date="2025-08" db="UniProtKB">
        <authorList>
            <consortium name="RefSeq"/>
        </authorList>
    </citation>
    <scope>IDENTIFICATION</scope>
    <source>
        <tissue evidence="7">Testes</tissue>
    </source>
</reference>
<sequence>MMLRLLVILAVAGATLASPKERLVKKQAASKYKVIRGSMNWREAQTACEDIGYSLAEIRSKEDTYEAKQFHDEDILWIGITDISHEGTFTYWRGDAALTYLNWAPGEPNNLDDEDCVHLWADGTWNDHDCVTTKGDALCEHFDADIHGDPHMTTFDGHAYTFQGTCWYTMFKDCSPNPGFEVTTKFEPREDSTPEQVRTRIVSFNVTVGDQYAIVDGLDIVTGRTHGQLTAAKAIHIEEEEKKIRLHFSLKDTTFTLDWTLRKHILSASFTGSDYHGKLCGLMGNADGDPLNDFQKPDGSVLNHVDVADFGDSWKIKSKKCD</sequence>
<evidence type="ECO:0000313" key="7">
    <source>
        <dbReference type="RefSeq" id="XP_002733534.1"/>
    </source>
</evidence>
<dbReference type="GeneID" id="100376920"/>
<organism evidence="6 7">
    <name type="scientific">Saccoglossus kowalevskii</name>
    <name type="common">Acorn worm</name>
    <dbReference type="NCBI Taxonomy" id="10224"/>
    <lineage>
        <taxon>Eukaryota</taxon>
        <taxon>Metazoa</taxon>
        <taxon>Hemichordata</taxon>
        <taxon>Enteropneusta</taxon>
        <taxon>Harrimaniidae</taxon>
        <taxon>Saccoglossus</taxon>
    </lineage>
</organism>
<dbReference type="PANTHER" id="PTHR11339">
    <property type="entry name" value="EXTRACELLULAR MATRIX GLYCOPROTEIN RELATED"/>
    <property type="match status" value="1"/>
</dbReference>
<dbReference type="InterPro" id="IPR050780">
    <property type="entry name" value="Mucin_vWF_Thrombospondin_sf"/>
</dbReference>
<dbReference type="PROSITE" id="PS00615">
    <property type="entry name" value="C_TYPE_LECTIN_1"/>
    <property type="match status" value="1"/>
</dbReference>
<dbReference type="PANTHER" id="PTHR11339:SF373">
    <property type="entry name" value="VWFD DOMAIN-CONTAINING PROTEIN"/>
    <property type="match status" value="1"/>
</dbReference>
<name>A0ABM0GN14_SACKO</name>
<feature type="domain" description="VWFD" evidence="5">
    <location>
        <begin position="142"/>
        <end position="322"/>
    </location>
</feature>
<evidence type="ECO:0000256" key="2">
    <source>
        <dbReference type="ARBA" id="ARBA00023180"/>
    </source>
</evidence>
<evidence type="ECO:0000256" key="1">
    <source>
        <dbReference type="ARBA" id="ARBA00023157"/>
    </source>
</evidence>
<dbReference type="Gene3D" id="3.10.100.10">
    <property type="entry name" value="Mannose-Binding Protein A, subunit A"/>
    <property type="match status" value="1"/>
</dbReference>
<feature type="chain" id="PRO_5047162584" evidence="3">
    <location>
        <begin position="18"/>
        <end position="322"/>
    </location>
</feature>
<evidence type="ECO:0000256" key="3">
    <source>
        <dbReference type="SAM" id="SignalP"/>
    </source>
</evidence>